<reference evidence="1" key="1">
    <citation type="submission" date="2021-12" db="EMBL/GenBank/DDBJ databases">
        <authorList>
            <person name="Rodrigo-Torres L."/>
            <person name="Arahal R. D."/>
            <person name="Lucena T."/>
        </authorList>
    </citation>
    <scope>NUCLEOTIDE SEQUENCE</scope>
    <source>
        <strain evidence="1">CECT 8419</strain>
    </source>
</reference>
<dbReference type="RefSeq" id="WP_238750993.1">
    <property type="nucleotide sequence ID" value="NZ_CAKLPZ010000002.1"/>
</dbReference>
<sequence length="237" mass="24910">MSLLNTILNAIKHTDLTPVEKYADSTYHSAASSINSLLGSSGKSAYHSAASAAKSAEGYAAETLNTAGDYFTRTRTYHEPDYVRGFVSGMIGGLVGTGVKMLVDRSMPTAQPQEEHDARLQVVEGAEELVGTDINRNTEETVQQALNIAFGAIVGGIYGVIAEAAPAVQAPAGIPFGAALWTLAHKVALPALGLAPNPLKEDVGLQVGQLGSHMAYGATVEMVRRGVRNAMEQEDLL</sequence>
<organism evidence="1 2">
    <name type="scientific">Neolewinella maritima</name>
    <dbReference type="NCBI Taxonomy" id="1383882"/>
    <lineage>
        <taxon>Bacteria</taxon>
        <taxon>Pseudomonadati</taxon>
        <taxon>Bacteroidota</taxon>
        <taxon>Saprospiria</taxon>
        <taxon>Saprospirales</taxon>
        <taxon>Lewinellaceae</taxon>
        <taxon>Neolewinella</taxon>
    </lineage>
</organism>
<evidence type="ECO:0000313" key="1">
    <source>
        <dbReference type="EMBL" id="CAH1001096.1"/>
    </source>
</evidence>
<evidence type="ECO:0000313" key="2">
    <source>
        <dbReference type="Proteomes" id="UP000837803"/>
    </source>
</evidence>
<keyword evidence="2" id="KW-1185">Reference proteome</keyword>
<protein>
    <recommendedName>
        <fullName evidence="3">DUF1440 domain-containing protein</fullName>
    </recommendedName>
</protein>
<proteinExistence type="predicted"/>
<dbReference type="Pfam" id="PF07274">
    <property type="entry name" value="DUF1440"/>
    <property type="match status" value="1"/>
</dbReference>
<gene>
    <name evidence="1" type="ORF">LEM8419_02039</name>
</gene>
<dbReference type="EMBL" id="CAKLPZ010000002">
    <property type="protein sequence ID" value="CAH1001096.1"/>
    <property type="molecule type" value="Genomic_DNA"/>
</dbReference>
<dbReference type="Proteomes" id="UP000837803">
    <property type="component" value="Unassembled WGS sequence"/>
</dbReference>
<evidence type="ECO:0008006" key="3">
    <source>
        <dbReference type="Google" id="ProtNLM"/>
    </source>
</evidence>
<name>A0ABN8F849_9BACT</name>
<dbReference type="InterPro" id="IPR009898">
    <property type="entry name" value="DUF1440"/>
</dbReference>
<comment type="caution">
    <text evidence="1">The sequence shown here is derived from an EMBL/GenBank/DDBJ whole genome shotgun (WGS) entry which is preliminary data.</text>
</comment>
<accession>A0ABN8F849</accession>